<evidence type="ECO:0000256" key="6">
    <source>
        <dbReference type="ARBA" id="ARBA00023136"/>
    </source>
</evidence>
<proteinExistence type="predicted"/>
<evidence type="ECO:0000313" key="10">
    <source>
        <dbReference type="EMBL" id="RRT64583.1"/>
    </source>
</evidence>
<dbReference type="GO" id="GO:0005524">
    <property type="term" value="F:ATP binding"/>
    <property type="evidence" value="ECO:0007669"/>
    <property type="project" value="UniProtKB-UniRule"/>
</dbReference>
<comment type="subcellular location">
    <subcellularLocation>
        <location evidence="1">Membrane</location>
    </subcellularLocation>
</comment>
<keyword evidence="4 7" id="KW-0067">ATP-binding</keyword>
<reference evidence="10 11" key="1">
    <citation type="journal article" date="2014" name="Agronomy (Basel)">
        <title>A Draft Genome Sequence for Ensete ventricosum, the Drought-Tolerant Tree Against Hunger.</title>
        <authorList>
            <person name="Harrison J."/>
            <person name="Moore K.A."/>
            <person name="Paszkiewicz K."/>
            <person name="Jones T."/>
            <person name="Grant M."/>
            <person name="Ambacheew D."/>
            <person name="Muzemil S."/>
            <person name="Studholme D.J."/>
        </authorList>
    </citation>
    <scope>NUCLEOTIDE SEQUENCE [LARGE SCALE GENOMIC DNA]</scope>
</reference>
<evidence type="ECO:0000256" key="4">
    <source>
        <dbReference type="ARBA" id="ARBA00022840"/>
    </source>
</evidence>
<dbReference type="GO" id="GO:0016020">
    <property type="term" value="C:membrane"/>
    <property type="evidence" value="ECO:0007669"/>
    <property type="project" value="UniProtKB-SubCell"/>
</dbReference>
<keyword evidence="5 8" id="KW-1133">Transmembrane helix</keyword>
<accession>A0A426ZKP7</accession>
<keyword evidence="6 8" id="KW-0472">Membrane</keyword>
<dbReference type="Proteomes" id="UP000287651">
    <property type="component" value="Unassembled WGS sequence"/>
</dbReference>
<feature type="transmembrane region" description="Helical" evidence="8">
    <location>
        <begin position="6"/>
        <end position="26"/>
    </location>
</feature>
<dbReference type="Gene3D" id="1.10.510.10">
    <property type="entry name" value="Transferase(Phosphotransferase) domain 1"/>
    <property type="match status" value="1"/>
</dbReference>
<protein>
    <recommendedName>
        <fullName evidence="9">Protein kinase domain-containing protein</fullName>
    </recommendedName>
</protein>
<feature type="domain" description="Protein kinase" evidence="9">
    <location>
        <begin position="102"/>
        <end position="224"/>
    </location>
</feature>
<evidence type="ECO:0000256" key="8">
    <source>
        <dbReference type="SAM" id="Phobius"/>
    </source>
</evidence>
<evidence type="ECO:0000313" key="11">
    <source>
        <dbReference type="Proteomes" id="UP000287651"/>
    </source>
</evidence>
<evidence type="ECO:0000256" key="1">
    <source>
        <dbReference type="ARBA" id="ARBA00004370"/>
    </source>
</evidence>
<dbReference type="GO" id="GO:0004672">
    <property type="term" value="F:protein kinase activity"/>
    <property type="evidence" value="ECO:0007669"/>
    <property type="project" value="InterPro"/>
</dbReference>
<dbReference type="InterPro" id="IPR017441">
    <property type="entry name" value="Protein_kinase_ATP_BS"/>
</dbReference>
<name>A0A426ZKP7_ENSVE</name>
<dbReference type="AlphaFoldDB" id="A0A426ZKP7"/>
<comment type="caution">
    <text evidence="10">The sequence shown here is derived from an EMBL/GenBank/DDBJ whole genome shotgun (WGS) entry which is preliminary data.</text>
</comment>
<dbReference type="PROSITE" id="PS00107">
    <property type="entry name" value="PROTEIN_KINASE_ATP"/>
    <property type="match status" value="1"/>
</dbReference>
<dbReference type="EMBL" id="AMZH03006133">
    <property type="protein sequence ID" value="RRT64583.1"/>
    <property type="molecule type" value="Genomic_DNA"/>
</dbReference>
<dbReference type="PANTHER" id="PTHR47989">
    <property type="entry name" value="OS01G0750732 PROTEIN"/>
    <property type="match status" value="1"/>
</dbReference>
<dbReference type="SUPFAM" id="SSF56112">
    <property type="entry name" value="Protein kinase-like (PK-like)"/>
    <property type="match status" value="1"/>
</dbReference>
<sequence>MVTLKYLKHLVLRFLVHTLYYFLLIVEQSFIEMKTIQASSASHTAILPPPAPISLKPPPIERHKSFDEDDFSNKPLVKKANTTPIKAAIYSVADLQIATDSFSIDNLVGEGSFGRVYKAQFSDGKVIFTSNESIMAVKKINSSALSNQLPDCFIELVSNISRLHHPNLCELVGYCSEHGQHLLIYEFYKNGSLHDLLHLSDEYSKSLSWNARVKIALGTARALE</sequence>
<dbReference type="InterPro" id="IPR000719">
    <property type="entry name" value="Prot_kinase_dom"/>
</dbReference>
<keyword evidence="2 8" id="KW-0812">Transmembrane</keyword>
<evidence type="ECO:0000256" key="3">
    <source>
        <dbReference type="ARBA" id="ARBA00022741"/>
    </source>
</evidence>
<evidence type="ECO:0000256" key="7">
    <source>
        <dbReference type="PROSITE-ProRule" id="PRU10141"/>
    </source>
</evidence>
<keyword evidence="3 7" id="KW-0547">Nucleotide-binding</keyword>
<dbReference type="FunFam" id="3.30.200.20:FF:000125">
    <property type="entry name" value="Protein STRUBBELIG-RECEPTOR FAMILY 8"/>
    <property type="match status" value="1"/>
</dbReference>
<evidence type="ECO:0000259" key="9">
    <source>
        <dbReference type="PROSITE" id="PS50011"/>
    </source>
</evidence>
<evidence type="ECO:0000256" key="5">
    <source>
        <dbReference type="ARBA" id="ARBA00022989"/>
    </source>
</evidence>
<dbReference type="InterPro" id="IPR011009">
    <property type="entry name" value="Kinase-like_dom_sf"/>
</dbReference>
<dbReference type="Pfam" id="PF07714">
    <property type="entry name" value="PK_Tyr_Ser-Thr"/>
    <property type="match status" value="1"/>
</dbReference>
<dbReference type="PANTHER" id="PTHR47989:SF45">
    <property type="entry name" value="OS01G0709500 PROTEIN"/>
    <property type="match status" value="1"/>
</dbReference>
<evidence type="ECO:0000256" key="2">
    <source>
        <dbReference type="ARBA" id="ARBA00022692"/>
    </source>
</evidence>
<dbReference type="PROSITE" id="PS50011">
    <property type="entry name" value="PROTEIN_KINASE_DOM"/>
    <property type="match status" value="1"/>
</dbReference>
<dbReference type="InterPro" id="IPR001245">
    <property type="entry name" value="Ser-Thr/Tyr_kinase_cat_dom"/>
</dbReference>
<feature type="binding site" evidence="7">
    <location>
        <position position="139"/>
    </location>
    <ligand>
        <name>ATP</name>
        <dbReference type="ChEBI" id="CHEBI:30616"/>
    </ligand>
</feature>
<gene>
    <name evidence="10" type="ORF">B296_00031914</name>
</gene>
<organism evidence="10 11">
    <name type="scientific">Ensete ventricosum</name>
    <name type="common">Abyssinian banana</name>
    <name type="synonym">Musa ensete</name>
    <dbReference type="NCBI Taxonomy" id="4639"/>
    <lineage>
        <taxon>Eukaryota</taxon>
        <taxon>Viridiplantae</taxon>
        <taxon>Streptophyta</taxon>
        <taxon>Embryophyta</taxon>
        <taxon>Tracheophyta</taxon>
        <taxon>Spermatophyta</taxon>
        <taxon>Magnoliopsida</taxon>
        <taxon>Liliopsida</taxon>
        <taxon>Zingiberales</taxon>
        <taxon>Musaceae</taxon>
        <taxon>Ensete</taxon>
    </lineage>
</organism>